<evidence type="ECO:0000313" key="3">
    <source>
        <dbReference type="Proteomes" id="UP001519273"/>
    </source>
</evidence>
<accession>A0ABS4H1Y2</accession>
<name>A0ABS4H1Y2_9BACL</name>
<keyword evidence="1" id="KW-0812">Transmembrane</keyword>
<dbReference type="Proteomes" id="UP001519273">
    <property type="component" value="Unassembled WGS sequence"/>
</dbReference>
<evidence type="ECO:0000313" key="2">
    <source>
        <dbReference type="EMBL" id="MBP1936542.1"/>
    </source>
</evidence>
<organism evidence="2 3">
    <name type="scientific">Paenibacillus sediminis</name>
    <dbReference type="NCBI Taxonomy" id="664909"/>
    <lineage>
        <taxon>Bacteria</taxon>
        <taxon>Bacillati</taxon>
        <taxon>Bacillota</taxon>
        <taxon>Bacilli</taxon>
        <taxon>Bacillales</taxon>
        <taxon>Paenibacillaceae</taxon>
        <taxon>Paenibacillus</taxon>
    </lineage>
</organism>
<keyword evidence="1" id="KW-0472">Membrane</keyword>
<dbReference type="EMBL" id="JAGGKP010000001">
    <property type="protein sequence ID" value="MBP1936542.1"/>
    <property type="molecule type" value="Genomic_DNA"/>
</dbReference>
<evidence type="ECO:0000256" key="1">
    <source>
        <dbReference type="SAM" id="Phobius"/>
    </source>
</evidence>
<feature type="transmembrane region" description="Helical" evidence="1">
    <location>
        <begin position="20"/>
        <end position="41"/>
    </location>
</feature>
<dbReference type="InterPro" id="IPR019635">
    <property type="entry name" value="DUF2500"/>
</dbReference>
<keyword evidence="3" id="KW-1185">Reference proteome</keyword>
<evidence type="ECO:0008006" key="4">
    <source>
        <dbReference type="Google" id="ProtNLM"/>
    </source>
</evidence>
<dbReference type="Pfam" id="PF10694">
    <property type="entry name" value="DUF2500"/>
    <property type="match status" value="1"/>
</dbReference>
<protein>
    <recommendedName>
        <fullName evidence="4">DUF2500 domain-containing protein</fullName>
    </recommendedName>
</protein>
<dbReference type="RefSeq" id="WP_209846999.1">
    <property type="nucleotide sequence ID" value="NZ_CBCRVE010000002.1"/>
</dbReference>
<comment type="caution">
    <text evidence="2">The sequence shown here is derived from an EMBL/GenBank/DDBJ whole genome shotgun (WGS) entry which is preliminary data.</text>
</comment>
<gene>
    <name evidence="2" type="ORF">J2Z20_001403</name>
</gene>
<proteinExistence type="predicted"/>
<sequence>MNNFDAPNGFLDFLSEIPLFFKIFGGLVFTLVVGGFLFVIIRGLKIWLSNNASEIITQKCKVVDKRTEVWGGSGDSSANTNYYITFEFEDHTRKELYVSAKHFGLIVIGDQGELTYQGTRFKEFSRLADSLRLK</sequence>
<reference evidence="2 3" key="1">
    <citation type="submission" date="2021-03" db="EMBL/GenBank/DDBJ databases">
        <title>Genomic Encyclopedia of Type Strains, Phase IV (KMG-IV): sequencing the most valuable type-strain genomes for metagenomic binning, comparative biology and taxonomic classification.</title>
        <authorList>
            <person name="Goeker M."/>
        </authorList>
    </citation>
    <scope>NUCLEOTIDE SEQUENCE [LARGE SCALE GENOMIC DNA]</scope>
    <source>
        <strain evidence="2 3">DSM 23491</strain>
    </source>
</reference>
<keyword evidence="1" id="KW-1133">Transmembrane helix</keyword>
<dbReference type="Gene3D" id="2.40.50.660">
    <property type="match status" value="1"/>
</dbReference>